<evidence type="ECO:0000313" key="2">
    <source>
        <dbReference type="EMBL" id="OAE33572.1"/>
    </source>
</evidence>
<evidence type="ECO:0000313" key="3">
    <source>
        <dbReference type="Proteomes" id="UP000077202"/>
    </source>
</evidence>
<evidence type="ECO:0000256" key="1">
    <source>
        <dbReference type="SAM" id="MobiDB-lite"/>
    </source>
</evidence>
<comment type="caution">
    <text evidence="2">The sequence shown here is derived from an EMBL/GenBank/DDBJ whole genome shotgun (WGS) entry which is preliminary data.</text>
</comment>
<dbReference type="Proteomes" id="UP000077202">
    <property type="component" value="Unassembled WGS sequence"/>
</dbReference>
<reference evidence="2" key="1">
    <citation type="submission" date="2016-03" db="EMBL/GenBank/DDBJ databases">
        <title>Mechanisms controlling the formation of the plant cell surface in tip-growing cells are functionally conserved among land plants.</title>
        <authorList>
            <person name="Honkanen S."/>
            <person name="Jones V.A."/>
            <person name="Morieri G."/>
            <person name="Champion C."/>
            <person name="Hetherington A.J."/>
            <person name="Kelly S."/>
            <person name="Saint-Marcoux D."/>
            <person name="Proust H."/>
            <person name="Prescott H."/>
            <person name="Dolan L."/>
        </authorList>
    </citation>
    <scope>NUCLEOTIDE SEQUENCE [LARGE SCALE GENOMIC DNA]</scope>
    <source>
        <tissue evidence="2">Whole gametophyte</tissue>
    </source>
</reference>
<feature type="compositionally biased region" description="Low complexity" evidence="1">
    <location>
        <begin position="56"/>
        <end position="73"/>
    </location>
</feature>
<proteinExistence type="predicted"/>
<dbReference type="AlphaFoldDB" id="A0A176WMQ2"/>
<name>A0A176WMQ2_MARPO</name>
<accession>A0A176WMQ2</accession>
<sequence>MGIGAGGVVTATLRDWYWDWGTAYSSQESGPSQWDPPPPGEGGGGWGKSRRRTSNRRSSWGSSRPRTSGSPVRGAAGWTTQAPEAGNDLLSAPGAGAGAGA</sequence>
<feature type="region of interest" description="Disordered" evidence="1">
    <location>
        <begin position="24"/>
        <end position="101"/>
    </location>
</feature>
<dbReference type="EMBL" id="LVLJ01000630">
    <property type="protein sequence ID" value="OAE33572.1"/>
    <property type="molecule type" value="Genomic_DNA"/>
</dbReference>
<protein>
    <submittedName>
        <fullName evidence="2">Uncharacterized protein</fullName>
    </submittedName>
</protein>
<keyword evidence="3" id="KW-1185">Reference proteome</keyword>
<organism evidence="2 3">
    <name type="scientific">Marchantia polymorpha subsp. ruderalis</name>
    <dbReference type="NCBI Taxonomy" id="1480154"/>
    <lineage>
        <taxon>Eukaryota</taxon>
        <taxon>Viridiplantae</taxon>
        <taxon>Streptophyta</taxon>
        <taxon>Embryophyta</taxon>
        <taxon>Marchantiophyta</taxon>
        <taxon>Marchantiopsida</taxon>
        <taxon>Marchantiidae</taxon>
        <taxon>Marchantiales</taxon>
        <taxon>Marchantiaceae</taxon>
        <taxon>Marchantia</taxon>
    </lineage>
</organism>
<gene>
    <name evidence="2" type="ORF">AXG93_2139s1250</name>
</gene>